<accession>A0ABW9SU33</accession>
<sequence>MSRPGLLFDPTLEQILDLARWAPSGDNTQPWRFEILGPRRLIVHGHDTRNHCVYDLDGHPSQLSLGALLETMSIAASRFRLQLHASRHTEAPEQHPRFSIDLLPAPLLEADALADFIQTRSVQRRALSRRPLSPAERAALAGALPSGYQAYWLEGSARRQAAWLMFDNAGLRLTMPEAWQVHRNVIDWNARYSVARIPSQALGVDAATARLMQWIMQRWERVAFFNRWLAGTLAPRLQMDLLPGLACAAHFVLVAPRRAQRIDDFVDAGRAVQRFWLTATGLGLQMQPELTPLIFARYVRDGRIFSATAGMQERAAALSRRGAALLGAAAWDQAIFMGRIGAGPAARSRSLRLPLHQLLYDPPGSL</sequence>
<protein>
    <submittedName>
        <fullName evidence="2">Molybdopterin biosynthesis protein MoeY</fullName>
    </submittedName>
</protein>
<organism evidence="2 3">
    <name type="scientific">Pseudoduganella danionis</name>
    <dbReference type="NCBI Taxonomy" id="1890295"/>
    <lineage>
        <taxon>Bacteria</taxon>
        <taxon>Pseudomonadati</taxon>
        <taxon>Pseudomonadota</taxon>
        <taxon>Betaproteobacteria</taxon>
        <taxon>Burkholderiales</taxon>
        <taxon>Oxalobacteraceae</taxon>
        <taxon>Telluria group</taxon>
        <taxon>Pseudoduganella</taxon>
    </lineage>
</organism>
<dbReference type="Gene3D" id="3.40.109.10">
    <property type="entry name" value="NADH Oxidase"/>
    <property type="match status" value="2"/>
</dbReference>
<dbReference type="Pfam" id="PF00881">
    <property type="entry name" value="Nitroreductase"/>
    <property type="match status" value="1"/>
</dbReference>
<dbReference type="InterPro" id="IPR029479">
    <property type="entry name" value="Nitroreductase"/>
</dbReference>
<dbReference type="InterPro" id="IPR000415">
    <property type="entry name" value="Nitroreductase-like"/>
</dbReference>
<feature type="domain" description="Nitroreductase" evidence="1">
    <location>
        <begin position="11"/>
        <end position="38"/>
    </location>
</feature>
<evidence type="ECO:0000313" key="2">
    <source>
        <dbReference type="EMBL" id="MTW35150.1"/>
    </source>
</evidence>
<reference evidence="2 3" key="1">
    <citation type="submission" date="2019-11" db="EMBL/GenBank/DDBJ databases">
        <title>Type strains purchased from KCTC, JCM and DSMZ.</title>
        <authorList>
            <person name="Lu H."/>
        </authorList>
    </citation>
    <scope>NUCLEOTIDE SEQUENCE [LARGE SCALE GENOMIC DNA]</scope>
    <source>
        <strain evidence="2 3">DSM 103461</strain>
    </source>
</reference>
<evidence type="ECO:0000259" key="1">
    <source>
        <dbReference type="Pfam" id="PF00881"/>
    </source>
</evidence>
<dbReference type="EMBL" id="WNKW01000008">
    <property type="protein sequence ID" value="MTW35150.1"/>
    <property type="molecule type" value="Genomic_DNA"/>
</dbReference>
<dbReference type="Proteomes" id="UP000735592">
    <property type="component" value="Unassembled WGS sequence"/>
</dbReference>
<comment type="caution">
    <text evidence="2">The sequence shown here is derived from an EMBL/GenBank/DDBJ whole genome shotgun (WGS) entry which is preliminary data.</text>
</comment>
<name>A0ABW9SU33_9BURK</name>
<evidence type="ECO:0000313" key="3">
    <source>
        <dbReference type="Proteomes" id="UP000735592"/>
    </source>
</evidence>
<dbReference type="SUPFAM" id="SSF55469">
    <property type="entry name" value="FMN-dependent nitroreductase-like"/>
    <property type="match status" value="1"/>
</dbReference>
<keyword evidence="3" id="KW-1185">Reference proteome</keyword>
<gene>
    <name evidence="2" type="ORF">GM655_20310</name>
</gene>
<dbReference type="RefSeq" id="WP_155436497.1">
    <property type="nucleotide sequence ID" value="NZ_JBHLXK010000007.1"/>
</dbReference>
<proteinExistence type="predicted"/>